<keyword evidence="5" id="KW-1185">Reference proteome</keyword>
<dbReference type="Gene3D" id="3.40.50.720">
    <property type="entry name" value="NAD(P)-binding Rossmann-like Domain"/>
    <property type="match status" value="2"/>
</dbReference>
<proteinExistence type="predicted"/>
<accession>A0A8J3CZN2</accession>
<reference evidence="4" key="1">
    <citation type="journal article" date="2014" name="Int. J. Syst. Evol. Microbiol.">
        <title>Complete genome sequence of Corynebacterium casei LMG S-19264T (=DSM 44701T), isolated from a smear-ripened cheese.</title>
        <authorList>
            <consortium name="US DOE Joint Genome Institute (JGI-PGF)"/>
            <person name="Walter F."/>
            <person name="Albersmeier A."/>
            <person name="Kalinowski J."/>
            <person name="Ruckert C."/>
        </authorList>
    </citation>
    <scope>NUCLEOTIDE SEQUENCE</scope>
    <source>
        <strain evidence="4">KCTC 23224</strain>
    </source>
</reference>
<dbReference type="RefSeq" id="WP_189584943.1">
    <property type="nucleotide sequence ID" value="NZ_BMYF01000022.1"/>
</dbReference>
<dbReference type="PANTHER" id="PTHR43333:SF1">
    <property type="entry name" value="D-ISOMER SPECIFIC 2-HYDROXYACID DEHYDROGENASE NAD-BINDING DOMAIN-CONTAINING PROTEIN"/>
    <property type="match status" value="1"/>
</dbReference>
<dbReference type="EMBL" id="BMYF01000022">
    <property type="protein sequence ID" value="GHB48531.1"/>
    <property type="molecule type" value="Genomic_DNA"/>
</dbReference>
<protein>
    <submittedName>
        <fullName evidence="4">Glyoxylate/hydroxypyruvate reductase A</fullName>
    </submittedName>
</protein>
<evidence type="ECO:0000256" key="2">
    <source>
        <dbReference type="ARBA" id="ARBA00023027"/>
    </source>
</evidence>
<reference evidence="4" key="2">
    <citation type="submission" date="2020-09" db="EMBL/GenBank/DDBJ databases">
        <authorList>
            <person name="Sun Q."/>
            <person name="Kim S."/>
        </authorList>
    </citation>
    <scope>NUCLEOTIDE SEQUENCE</scope>
    <source>
        <strain evidence="4">KCTC 23224</strain>
    </source>
</reference>
<name>A0A8J3CZN2_9BACT</name>
<dbReference type="Proteomes" id="UP000642809">
    <property type="component" value="Unassembled WGS sequence"/>
</dbReference>
<dbReference type="CDD" id="cd12164">
    <property type="entry name" value="GDH_like_2"/>
    <property type="match status" value="1"/>
</dbReference>
<comment type="caution">
    <text evidence="4">The sequence shown here is derived from an EMBL/GenBank/DDBJ whole genome shotgun (WGS) entry which is preliminary data.</text>
</comment>
<dbReference type="InterPro" id="IPR006140">
    <property type="entry name" value="D-isomer_DH_NAD-bd"/>
</dbReference>
<organism evidence="4 5">
    <name type="scientific">Mongoliitalea lutea</name>
    <dbReference type="NCBI Taxonomy" id="849756"/>
    <lineage>
        <taxon>Bacteria</taxon>
        <taxon>Pseudomonadati</taxon>
        <taxon>Bacteroidota</taxon>
        <taxon>Cytophagia</taxon>
        <taxon>Cytophagales</taxon>
        <taxon>Cyclobacteriaceae</taxon>
        <taxon>Mongoliitalea</taxon>
    </lineage>
</organism>
<evidence type="ECO:0000256" key="1">
    <source>
        <dbReference type="ARBA" id="ARBA00023002"/>
    </source>
</evidence>
<dbReference type="SUPFAM" id="SSF52283">
    <property type="entry name" value="Formate/glycerate dehydrogenase catalytic domain-like"/>
    <property type="match status" value="1"/>
</dbReference>
<evidence type="ECO:0000313" key="5">
    <source>
        <dbReference type="Proteomes" id="UP000642809"/>
    </source>
</evidence>
<dbReference type="Pfam" id="PF02826">
    <property type="entry name" value="2-Hacid_dh_C"/>
    <property type="match status" value="1"/>
</dbReference>
<evidence type="ECO:0000259" key="3">
    <source>
        <dbReference type="Pfam" id="PF02826"/>
    </source>
</evidence>
<dbReference type="GO" id="GO:0051287">
    <property type="term" value="F:NAD binding"/>
    <property type="evidence" value="ECO:0007669"/>
    <property type="project" value="InterPro"/>
</dbReference>
<keyword evidence="2" id="KW-0520">NAD</keyword>
<dbReference type="SUPFAM" id="SSF51735">
    <property type="entry name" value="NAD(P)-binding Rossmann-fold domains"/>
    <property type="match status" value="1"/>
</dbReference>
<dbReference type="GO" id="GO:0016491">
    <property type="term" value="F:oxidoreductase activity"/>
    <property type="evidence" value="ECO:0007669"/>
    <property type="project" value="UniProtKB-KW"/>
</dbReference>
<gene>
    <name evidence="4" type="ORF">GCM10008106_31690</name>
</gene>
<evidence type="ECO:0000313" key="4">
    <source>
        <dbReference type="EMBL" id="GHB48531.1"/>
    </source>
</evidence>
<dbReference type="PANTHER" id="PTHR43333">
    <property type="entry name" value="2-HACID_DH_C DOMAIN-CONTAINING PROTEIN"/>
    <property type="match status" value="1"/>
</dbReference>
<sequence length="305" mass="34510">MGLAIISPGKNIDAWIQNFKSLDPTVQIQVYPEITDYAAVDAVLLWNHPPGLLNEFPNLKLICSMGAGVDHILKDPALPKDVPITRIVDEKLTWTMTNYVIMGVLNHHRQYERYQQQQQQKVWNMTNPELEVRIGILGVGALGHDIADKLQYMGFPVVGFGNSPKTLAYPYYFGDQLQDFLSQINVLVCMLPLTPKTEGFLNLQLFEKCTPGTFLINVARGKHLIERDLLLALDKSYLSGALLDVFHEEPLLSNHPFWEDSRIRITPHIASVTNPSAAAPQVLDNYHRMKKSQPLINQINRIKGY</sequence>
<keyword evidence="1" id="KW-0560">Oxidoreductase</keyword>
<dbReference type="AlphaFoldDB" id="A0A8J3CZN2"/>
<dbReference type="InterPro" id="IPR036291">
    <property type="entry name" value="NAD(P)-bd_dom_sf"/>
</dbReference>
<feature type="domain" description="D-isomer specific 2-hydroxyacid dehydrogenase NAD-binding" evidence="3">
    <location>
        <begin position="102"/>
        <end position="270"/>
    </location>
</feature>